<dbReference type="InterPro" id="IPR056284">
    <property type="entry name" value="AIR9-like_A9"/>
</dbReference>
<evidence type="ECO:0000313" key="3">
    <source>
        <dbReference type="RefSeq" id="XP_022726890.1"/>
    </source>
</evidence>
<sequence>MVIWKNLRTLEVTVIWNSLHQIYIALRSDSANTYAFFSWLRRRCNSSSSVIAGAEDEQYQLTIDDVDSSLVFMYTSVTEEGAKGIPRIDKLETGGWGCLTNLYAVCGSYTGGEEGKIKNSVA</sequence>
<evidence type="ECO:0000259" key="1">
    <source>
        <dbReference type="Pfam" id="PF23197"/>
    </source>
</evidence>
<accession>A0A6P5XF13</accession>
<dbReference type="GeneID" id="111282871"/>
<name>A0A6P5XF13_DURZI</name>
<gene>
    <name evidence="3" type="primary">LOC111282871</name>
</gene>
<protein>
    <submittedName>
        <fullName evidence="3">187-kDa microtubule-associated protein AIR9-like isoform X1</fullName>
    </submittedName>
</protein>
<dbReference type="RefSeq" id="XP_022726890.1">
    <property type="nucleotide sequence ID" value="XM_022871155.1"/>
</dbReference>
<dbReference type="OrthoDB" id="1694902at2759"/>
<organism evidence="2 3">
    <name type="scientific">Durio zibethinus</name>
    <name type="common">Durian</name>
    <dbReference type="NCBI Taxonomy" id="66656"/>
    <lineage>
        <taxon>Eukaryota</taxon>
        <taxon>Viridiplantae</taxon>
        <taxon>Streptophyta</taxon>
        <taxon>Embryophyta</taxon>
        <taxon>Tracheophyta</taxon>
        <taxon>Spermatophyta</taxon>
        <taxon>Magnoliopsida</taxon>
        <taxon>eudicotyledons</taxon>
        <taxon>Gunneridae</taxon>
        <taxon>Pentapetalae</taxon>
        <taxon>rosids</taxon>
        <taxon>malvids</taxon>
        <taxon>Malvales</taxon>
        <taxon>Malvaceae</taxon>
        <taxon>Helicteroideae</taxon>
        <taxon>Durio</taxon>
    </lineage>
</organism>
<reference evidence="3" key="1">
    <citation type="submission" date="2025-08" db="UniProtKB">
        <authorList>
            <consortium name="RefSeq"/>
        </authorList>
    </citation>
    <scope>IDENTIFICATION</scope>
    <source>
        <tissue evidence="3">Fruit stalk</tissue>
    </source>
</reference>
<dbReference type="KEGG" id="dzi:111282871"/>
<evidence type="ECO:0000313" key="2">
    <source>
        <dbReference type="Proteomes" id="UP000515121"/>
    </source>
</evidence>
<dbReference type="Pfam" id="PF23197">
    <property type="entry name" value="IG_AIR9"/>
    <property type="match status" value="1"/>
</dbReference>
<dbReference type="AlphaFoldDB" id="A0A6P5XF13"/>
<keyword evidence="2" id="KW-1185">Reference proteome</keyword>
<dbReference type="Proteomes" id="UP000515121">
    <property type="component" value="Unplaced"/>
</dbReference>
<feature type="domain" description="AIR9-like A9" evidence="1">
    <location>
        <begin position="35"/>
        <end position="87"/>
    </location>
</feature>
<proteinExistence type="predicted"/>